<accession>A0A0L8AJY2</accession>
<dbReference type="GO" id="GO:0000049">
    <property type="term" value="F:tRNA binding"/>
    <property type="evidence" value="ECO:0007669"/>
    <property type="project" value="TreeGrafter"/>
</dbReference>
<dbReference type="FunFam" id="3.90.870.10:FF:000009">
    <property type="entry name" value="Threonylcarbamoyl-AMP synthase, putative"/>
    <property type="match status" value="1"/>
</dbReference>
<keyword evidence="7 13" id="KW-0819">tRNA processing</keyword>
<dbReference type="InterPro" id="IPR038385">
    <property type="entry name" value="Sua5/YwlC_C"/>
</dbReference>
<keyword evidence="10 13" id="KW-0067">ATP-binding</keyword>
<evidence type="ECO:0000256" key="9">
    <source>
        <dbReference type="ARBA" id="ARBA00022741"/>
    </source>
</evidence>
<dbReference type="RefSeq" id="WP_053223699.1">
    <property type="nucleotide sequence ID" value="NZ_JSVA01000010.1"/>
</dbReference>
<feature type="binding site" evidence="14">
    <location>
        <position position="27"/>
    </location>
    <ligand>
        <name>L-threonine</name>
        <dbReference type="ChEBI" id="CHEBI:57926"/>
    </ligand>
</feature>
<feature type="binding site" evidence="14">
    <location>
        <position position="173"/>
    </location>
    <ligand>
        <name>L-threonine</name>
        <dbReference type="ChEBI" id="CHEBI:57926"/>
    </ligand>
</feature>
<dbReference type="PATRIC" id="fig|1566026.4.peg.409"/>
<dbReference type="InterPro" id="IPR010923">
    <property type="entry name" value="T(6)A37_SUA5"/>
</dbReference>
<comment type="caution">
    <text evidence="16">The sequence shown here is derived from an EMBL/GenBank/DDBJ whole genome shotgun (WGS) entry which is preliminary data.</text>
</comment>
<feature type="binding site" evidence="14">
    <location>
        <position position="113"/>
    </location>
    <ligand>
        <name>L-threonine</name>
        <dbReference type="ChEBI" id="CHEBI:57926"/>
    </ligand>
</feature>
<feature type="binding site" evidence="14">
    <location>
        <position position="223"/>
    </location>
    <ligand>
        <name>ATP</name>
        <dbReference type="ChEBI" id="CHEBI:30616"/>
    </ligand>
</feature>
<feature type="binding site" evidence="14">
    <location>
        <position position="187"/>
    </location>
    <ligand>
        <name>ATP</name>
        <dbReference type="ChEBI" id="CHEBI:30616"/>
    </ligand>
</feature>
<keyword evidence="6 13" id="KW-0808">Transferase</keyword>
<dbReference type="Gene3D" id="3.40.50.11030">
    <property type="entry name" value="Threonylcarbamoyl-AMP synthase, C-terminal domain"/>
    <property type="match status" value="1"/>
</dbReference>
<keyword evidence="9 13" id="KW-0547">Nucleotide-binding</keyword>
<dbReference type="GO" id="GO:0008033">
    <property type="term" value="P:tRNA processing"/>
    <property type="evidence" value="ECO:0007669"/>
    <property type="project" value="UniProtKB-KW"/>
</dbReference>
<evidence type="ECO:0000256" key="2">
    <source>
        <dbReference type="ARBA" id="ARBA00007663"/>
    </source>
</evidence>
<dbReference type="GO" id="GO:0005737">
    <property type="term" value="C:cytoplasm"/>
    <property type="evidence" value="ECO:0007669"/>
    <property type="project" value="UniProtKB-SubCell"/>
</dbReference>
<evidence type="ECO:0000256" key="5">
    <source>
        <dbReference type="ARBA" id="ARBA00022490"/>
    </source>
</evidence>
<reference evidence="17" key="1">
    <citation type="submission" date="2014-11" db="EMBL/GenBank/DDBJ databases">
        <title>Genome sequencing of Roseivirga sp. D-25.</title>
        <authorList>
            <person name="Selvaratnam C."/>
            <person name="Thevarajoo S."/>
            <person name="Goh K.M."/>
            <person name="Eee R."/>
            <person name="Chan K.-G."/>
            <person name="Chong C.S."/>
        </authorList>
    </citation>
    <scope>NUCLEOTIDE SEQUENCE [LARGE SCALE GENOMIC DNA]</scope>
    <source>
        <strain evidence="17">D-25</strain>
    </source>
</reference>
<proteinExistence type="inferred from homology"/>
<name>A0A0L8AJY2_9BACT</name>
<keyword evidence="8 13" id="KW-0548">Nucleotidyltransferase</keyword>
<evidence type="ECO:0000256" key="11">
    <source>
        <dbReference type="ARBA" id="ARBA00029774"/>
    </source>
</evidence>
<dbReference type="PROSITE" id="PS51163">
    <property type="entry name" value="YRDC"/>
    <property type="match status" value="1"/>
</dbReference>
<dbReference type="EC" id="2.7.7.87" evidence="3 13"/>
<dbReference type="SUPFAM" id="SSF55821">
    <property type="entry name" value="YrdC/RibB"/>
    <property type="match status" value="1"/>
</dbReference>
<evidence type="ECO:0000313" key="16">
    <source>
        <dbReference type="EMBL" id="KOF02753.1"/>
    </source>
</evidence>
<evidence type="ECO:0000259" key="15">
    <source>
        <dbReference type="PROSITE" id="PS51163"/>
    </source>
</evidence>
<evidence type="ECO:0000256" key="7">
    <source>
        <dbReference type="ARBA" id="ARBA00022694"/>
    </source>
</evidence>
<evidence type="ECO:0000256" key="10">
    <source>
        <dbReference type="ARBA" id="ARBA00022840"/>
    </source>
</evidence>
<feature type="binding site" evidence="14">
    <location>
        <position position="133"/>
    </location>
    <ligand>
        <name>L-threonine</name>
        <dbReference type="ChEBI" id="CHEBI:57926"/>
    </ligand>
</feature>
<dbReference type="Pfam" id="PF01300">
    <property type="entry name" value="Sua5_yciO_yrdC"/>
    <property type="match status" value="1"/>
</dbReference>
<dbReference type="InterPro" id="IPR006070">
    <property type="entry name" value="Sua5-like_dom"/>
</dbReference>
<evidence type="ECO:0000256" key="4">
    <source>
        <dbReference type="ARBA" id="ARBA00015492"/>
    </source>
</evidence>
<evidence type="ECO:0000256" key="6">
    <source>
        <dbReference type="ARBA" id="ARBA00022679"/>
    </source>
</evidence>
<evidence type="ECO:0000256" key="14">
    <source>
        <dbReference type="PIRSR" id="PIRSR004930-1"/>
    </source>
</evidence>
<comment type="catalytic activity">
    <reaction evidence="12 13">
        <text>L-threonine + hydrogencarbonate + ATP = L-threonylcarbamoyladenylate + diphosphate + H2O</text>
        <dbReference type="Rhea" id="RHEA:36407"/>
        <dbReference type="ChEBI" id="CHEBI:15377"/>
        <dbReference type="ChEBI" id="CHEBI:17544"/>
        <dbReference type="ChEBI" id="CHEBI:30616"/>
        <dbReference type="ChEBI" id="CHEBI:33019"/>
        <dbReference type="ChEBI" id="CHEBI:57926"/>
        <dbReference type="ChEBI" id="CHEBI:73682"/>
        <dbReference type="EC" id="2.7.7.87"/>
    </reaction>
</comment>
<dbReference type="PIRSF" id="PIRSF004930">
    <property type="entry name" value="Tln_factor_SUA5"/>
    <property type="match status" value="1"/>
</dbReference>
<evidence type="ECO:0000256" key="12">
    <source>
        <dbReference type="ARBA" id="ARBA00048366"/>
    </source>
</evidence>
<dbReference type="GO" id="GO:0006450">
    <property type="term" value="P:regulation of translational fidelity"/>
    <property type="evidence" value="ECO:0007669"/>
    <property type="project" value="TreeGrafter"/>
</dbReference>
<feature type="binding site" evidence="14">
    <location>
        <position position="50"/>
    </location>
    <ligand>
        <name>ATP</name>
        <dbReference type="ChEBI" id="CHEBI:30616"/>
    </ligand>
</feature>
<feature type="binding site" evidence="14">
    <location>
        <position position="135"/>
    </location>
    <ligand>
        <name>ATP</name>
        <dbReference type="ChEBI" id="CHEBI:30616"/>
    </ligand>
</feature>
<dbReference type="PANTHER" id="PTHR17490:SF16">
    <property type="entry name" value="THREONYLCARBAMOYL-AMP SYNTHASE"/>
    <property type="match status" value="1"/>
</dbReference>
<dbReference type="GO" id="GO:0005524">
    <property type="term" value="F:ATP binding"/>
    <property type="evidence" value="ECO:0007669"/>
    <property type="project" value="UniProtKB-UniRule"/>
</dbReference>
<keyword evidence="17" id="KW-1185">Reference proteome</keyword>
<dbReference type="Proteomes" id="UP000036908">
    <property type="component" value="Unassembled WGS sequence"/>
</dbReference>
<comment type="function">
    <text evidence="13">Required for the formation of a threonylcarbamoyl group on adenosine at position 37 (t(6)A37) in tRNAs that read codons beginning with adenine.</text>
</comment>
<evidence type="ECO:0000256" key="1">
    <source>
        <dbReference type="ARBA" id="ARBA00004496"/>
    </source>
</evidence>
<feature type="domain" description="YrdC-like" evidence="15">
    <location>
        <begin position="5"/>
        <end position="191"/>
    </location>
</feature>
<dbReference type="Gene3D" id="3.90.870.10">
    <property type="entry name" value="DHBP synthase"/>
    <property type="match status" value="1"/>
</dbReference>
<comment type="subcellular location">
    <subcellularLocation>
        <location evidence="1 13">Cytoplasm</location>
    </subcellularLocation>
</comment>
<feature type="binding site" evidence="14">
    <location>
        <position position="143"/>
    </location>
    <ligand>
        <name>ATP</name>
        <dbReference type="ChEBI" id="CHEBI:30616"/>
    </ligand>
</feature>
<dbReference type="OrthoDB" id="9814580at2"/>
<organism evidence="16 17">
    <name type="scientific">Roseivirga seohaensis subsp. aquiponti</name>
    <dbReference type="NCBI Taxonomy" id="1566026"/>
    <lineage>
        <taxon>Bacteria</taxon>
        <taxon>Pseudomonadati</taxon>
        <taxon>Bacteroidota</taxon>
        <taxon>Cytophagia</taxon>
        <taxon>Cytophagales</taxon>
        <taxon>Roseivirgaceae</taxon>
        <taxon>Roseivirga</taxon>
    </lineage>
</organism>
<dbReference type="InterPro" id="IPR050156">
    <property type="entry name" value="TC-AMP_synthase_SUA5"/>
</dbReference>
<dbReference type="PANTHER" id="PTHR17490">
    <property type="entry name" value="SUA5"/>
    <property type="match status" value="1"/>
</dbReference>
<evidence type="ECO:0000256" key="13">
    <source>
        <dbReference type="PIRNR" id="PIRNR004930"/>
    </source>
</evidence>
<feature type="binding site" evidence="14">
    <location>
        <position position="109"/>
    </location>
    <ligand>
        <name>ATP</name>
        <dbReference type="ChEBI" id="CHEBI:30616"/>
    </ligand>
</feature>
<keyword evidence="5 13" id="KW-0963">Cytoplasm</keyword>
<feature type="binding site" evidence="14">
    <location>
        <position position="59"/>
    </location>
    <ligand>
        <name>ATP</name>
        <dbReference type="ChEBI" id="CHEBI:30616"/>
    </ligand>
</feature>
<dbReference type="NCBIfam" id="TIGR00057">
    <property type="entry name" value="L-threonylcarbamoyladenylate synthase"/>
    <property type="match status" value="1"/>
</dbReference>
<gene>
    <name evidence="16" type="ORF">OB69_10620</name>
</gene>
<dbReference type="InterPro" id="IPR017945">
    <property type="entry name" value="DHBP_synth_RibB-like_a/b_dom"/>
</dbReference>
<dbReference type="GO" id="GO:0003725">
    <property type="term" value="F:double-stranded RNA binding"/>
    <property type="evidence" value="ECO:0007669"/>
    <property type="project" value="UniProtKB-UniRule"/>
</dbReference>
<protein>
    <recommendedName>
        <fullName evidence="4 13">Threonylcarbamoyl-AMP synthase</fullName>
        <shortName evidence="13">TC-AMP synthase</shortName>
        <ecNumber evidence="3 13">2.7.7.87</ecNumber>
    </recommendedName>
    <alternativeName>
        <fullName evidence="11 13">L-threonylcarbamoyladenylate synthase</fullName>
    </alternativeName>
</protein>
<evidence type="ECO:0000256" key="3">
    <source>
        <dbReference type="ARBA" id="ARBA00012584"/>
    </source>
</evidence>
<dbReference type="EMBL" id="JSVA01000010">
    <property type="protein sequence ID" value="KOF02753.1"/>
    <property type="molecule type" value="Genomic_DNA"/>
</dbReference>
<sequence length="318" mass="34681">MAIIGVDISAAKSILEQGDLVAIPTETVYGLAGNAFNIDAVAKIFKTKNRPTFDPLIVHVNSLERLSEFTEKLPEKAVQLTNAFWPGPLTILLKKKAIISDLVTAGLDTVAVRMPRHELTRELLKGLDFPLAAPSANPFGYISPTSAQHVQQQLGDKIDYILDGGECGVGVESTIVSFEDKLPKVLRLGGISIEEIEQVIGKVEVNSHSSSQPQAPGMLKSHYAPKKKILAIDDLDIEANDLSAFGFLGFSKPDHRFKLENQIVLSESENLNEAAKNLFGSLRTLDQNPNIYTIVVSFVPEMGLGRAINDRLRRATAK</sequence>
<dbReference type="InterPro" id="IPR005145">
    <property type="entry name" value="Sua5_C"/>
</dbReference>
<dbReference type="GO" id="GO:0061710">
    <property type="term" value="F:L-threonylcarbamoyladenylate synthase"/>
    <property type="evidence" value="ECO:0007669"/>
    <property type="project" value="UniProtKB-EC"/>
</dbReference>
<comment type="similarity">
    <text evidence="2 13">Belongs to the SUA5 family.</text>
</comment>
<dbReference type="Pfam" id="PF03481">
    <property type="entry name" value="Sua5_C"/>
    <property type="match status" value="1"/>
</dbReference>
<evidence type="ECO:0000313" key="17">
    <source>
        <dbReference type="Proteomes" id="UP000036908"/>
    </source>
</evidence>
<dbReference type="AlphaFoldDB" id="A0A0L8AJY2"/>
<evidence type="ECO:0000256" key="8">
    <source>
        <dbReference type="ARBA" id="ARBA00022695"/>
    </source>
</evidence>